<keyword evidence="4" id="KW-0732">Signal</keyword>
<evidence type="ECO:0000256" key="6">
    <source>
        <dbReference type="ARBA" id="ARBA00023157"/>
    </source>
</evidence>
<feature type="repeat" description="TNFR-Cys" evidence="8">
    <location>
        <begin position="23"/>
        <end position="59"/>
    </location>
</feature>
<dbReference type="GO" id="GO:0016020">
    <property type="term" value="C:membrane"/>
    <property type="evidence" value="ECO:0007669"/>
    <property type="project" value="InterPro"/>
</dbReference>
<keyword evidence="9" id="KW-0472">Membrane</keyword>
<feature type="domain" description="TNFR-Cys" evidence="10">
    <location>
        <begin position="23"/>
        <end position="59"/>
    </location>
</feature>
<dbReference type="GO" id="GO:0007165">
    <property type="term" value="P:signal transduction"/>
    <property type="evidence" value="ECO:0007669"/>
    <property type="project" value="InterPro"/>
</dbReference>
<feature type="disulfide bond" evidence="8">
    <location>
        <begin position="41"/>
        <end position="59"/>
    </location>
</feature>
<dbReference type="PRINTS" id="PR01680">
    <property type="entry name" value="TNFACTORR6"/>
</dbReference>
<dbReference type="InterPro" id="IPR001368">
    <property type="entry name" value="TNFR/NGFR_Cys_rich_reg"/>
</dbReference>
<feature type="transmembrane region" description="Helical" evidence="9">
    <location>
        <begin position="232"/>
        <end position="253"/>
    </location>
</feature>
<feature type="repeat" description="TNFR-Cys" evidence="8">
    <location>
        <begin position="61"/>
        <end position="102"/>
    </location>
</feature>
<dbReference type="SMART" id="SM00208">
    <property type="entry name" value="TNFR"/>
    <property type="match status" value="4"/>
</dbReference>
<dbReference type="OMA" id="PGMYCKS"/>
<dbReference type="PROSITE" id="PS00652">
    <property type="entry name" value="TNFR_NGFR_1"/>
    <property type="match status" value="1"/>
</dbReference>
<keyword evidence="2" id="KW-0964">Secreted</keyword>
<keyword evidence="9" id="KW-1133">Transmembrane helix</keyword>
<evidence type="ECO:0000313" key="11">
    <source>
        <dbReference type="EMBL" id="GCC32720.1"/>
    </source>
</evidence>
<dbReference type="OrthoDB" id="8633482at2759"/>
<feature type="repeat" description="TNFR-Cys" evidence="8">
    <location>
        <begin position="103"/>
        <end position="145"/>
    </location>
</feature>
<sequence length="343" mass="38598">MGPCLYLFQSHRWSRSRCQNDNVCPENEYCYEAEKRCCSNCPPGFYRKDFCTSKNDTSCEPCNHISYNEDWNHSYECTVCVGTCANDQVEVQSCSRTRRQKCECKPGMYCKSPSLNYCDQCVHYTRCTMGEELIDAGNHRKDNVCKPCPTGTFSNVPGAKCQPHTNCSLLNKHLVKGGTASEDAVCGQVITSTIATSILTIFTLRPNDEKLNLTTVSTAVTTPKGNRQMVDLFLAIGLILAFLLILIVSSLLFRRKEYFKSLFLSNKTKGPVYIVTPYRIYLGMEPGNSANADQEDPIIQHPESHIHFPQQESVKSQNTGESHIYPVEEEGKLFRDPVPAADY</sequence>
<feature type="domain" description="TNFR-Cys" evidence="10">
    <location>
        <begin position="103"/>
        <end position="145"/>
    </location>
</feature>
<keyword evidence="9" id="KW-0812">Transmembrane</keyword>
<name>A0A401SQQ1_CHIPU</name>
<protein>
    <recommendedName>
        <fullName evidence="10">TNFR-Cys domain-containing protein</fullName>
    </recommendedName>
</protein>
<keyword evidence="12" id="KW-1185">Reference proteome</keyword>
<evidence type="ECO:0000259" key="10">
    <source>
        <dbReference type="PROSITE" id="PS50050"/>
    </source>
</evidence>
<keyword evidence="7" id="KW-0325">Glycoprotein</keyword>
<dbReference type="GO" id="GO:0005576">
    <property type="term" value="C:extracellular region"/>
    <property type="evidence" value="ECO:0007669"/>
    <property type="project" value="UniProtKB-SubCell"/>
</dbReference>
<keyword evidence="6 8" id="KW-1015">Disulfide bond</keyword>
<dbReference type="AlphaFoldDB" id="A0A401SQQ1"/>
<accession>A0A401SQQ1</accession>
<keyword evidence="3" id="KW-0053">Apoptosis</keyword>
<dbReference type="GO" id="GO:0006915">
    <property type="term" value="P:apoptotic process"/>
    <property type="evidence" value="ECO:0007669"/>
    <property type="project" value="UniProtKB-KW"/>
</dbReference>
<dbReference type="InterPro" id="IPR052459">
    <property type="entry name" value="TNFRSF_decoy_receptor"/>
</dbReference>
<evidence type="ECO:0000313" key="12">
    <source>
        <dbReference type="Proteomes" id="UP000287033"/>
    </source>
</evidence>
<dbReference type="GO" id="GO:0006955">
    <property type="term" value="P:immune response"/>
    <property type="evidence" value="ECO:0007669"/>
    <property type="project" value="InterPro"/>
</dbReference>
<evidence type="ECO:0000256" key="9">
    <source>
        <dbReference type="SAM" id="Phobius"/>
    </source>
</evidence>
<gene>
    <name evidence="11" type="ORF">chiPu_0011184</name>
</gene>
<evidence type="ECO:0000256" key="1">
    <source>
        <dbReference type="ARBA" id="ARBA00004613"/>
    </source>
</evidence>
<keyword evidence="5" id="KW-0677">Repeat</keyword>
<dbReference type="Pfam" id="PF00020">
    <property type="entry name" value="TNFR_c6"/>
    <property type="match status" value="1"/>
</dbReference>
<evidence type="ECO:0000256" key="2">
    <source>
        <dbReference type="ARBA" id="ARBA00022525"/>
    </source>
</evidence>
<reference evidence="11 12" key="1">
    <citation type="journal article" date="2018" name="Nat. Ecol. Evol.">
        <title>Shark genomes provide insights into elasmobranch evolution and the origin of vertebrates.</title>
        <authorList>
            <person name="Hara Y"/>
            <person name="Yamaguchi K"/>
            <person name="Onimaru K"/>
            <person name="Kadota M"/>
            <person name="Koyanagi M"/>
            <person name="Keeley SD"/>
            <person name="Tatsumi K"/>
            <person name="Tanaka K"/>
            <person name="Motone F"/>
            <person name="Kageyama Y"/>
            <person name="Nozu R"/>
            <person name="Adachi N"/>
            <person name="Nishimura O"/>
            <person name="Nakagawa R"/>
            <person name="Tanegashima C"/>
            <person name="Kiyatake I"/>
            <person name="Matsumoto R"/>
            <person name="Murakumo K"/>
            <person name="Nishida K"/>
            <person name="Terakita A"/>
            <person name="Kuratani S"/>
            <person name="Sato K"/>
            <person name="Hyodo S Kuraku.S."/>
        </authorList>
    </citation>
    <scope>NUCLEOTIDE SEQUENCE [LARGE SCALE GENOMIC DNA]</scope>
</reference>
<dbReference type="Gene3D" id="2.10.50.10">
    <property type="entry name" value="Tumor Necrosis Factor Receptor, subunit A, domain 2"/>
    <property type="match status" value="2"/>
</dbReference>
<dbReference type="SUPFAM" id="SSF57586">
    <property type="entry name" value="TNF receptor-like"/>
    <property type="match status" value="2"/>
</dbReference>
<dbReference type="PROSITE" id="PS50050">
    <property type="entry name" value="TNFR_NGFR_2"/>
    <property type="match status" value="3"/>
</dbReference>
<organism evidence="11 12">
    <name type="scientific">Chiloscyllium punctatum</name>
    <name type="common">Brownbanded bambooshark</name>
    <name type="synonym">Hemiscyllium punctatum</name>
    <dbReference type="NCBI Taxonomy" id="137246"/>
    <lineage>
        <taxon>Eukaryota</taxon>
        <taxon>Metazoa</taxon>
        <taxon>Chordata</taxon>
        <taxon>Craniata</taxon>
        <taxon>Vertebrata</taxon>
        <taxon>Chondrichthyes</taxon>
        <taxon>Elasmobranchii</taxon>
        <taxon>Galeomorphii</taxon>
        <taxon>Galeoidea</taxon>
        <taxon>Orectolobiformes</taxon>
        <taxon>Hemiscylliidae</taxon>
        <taxon>Chiloscyllium</taxon>
    </lineage>
</organism>
<comment type="caution">
    <text evidence="11">The sequence shown here is derived from an EMBL/GenBank/DDBJ whole genome shotgun (WGS) entry which is preliminary data.</text>
</comment>
<comment type="caution">
    <text evidence="8">Lacks conserved residue(s) required for the propagation of feature annotation.</text>
</comment>
<dbReference type="GO" id="GO:0004888">
    <property type="term" value="F:transmembrane signaling receptor activity"/>
    <property type="evidence" value="ECO:0007669"/>
    <property type="project" value="InterPro"/>
</dbReference>
<feature type="disulfide bond" evidence="8">
    <location>
        <begin position="62"/>
        <end position="77"/>
    </location>
</feature>
<evidence type="ECO:0000256" key="7">
    <source>
        <dbReference type="ARBA" id="ARBA00023180"/>
    </source>
</evidence>
<evidence type="ECO:0000256" key="5">
    <source>
        <dbReference type="ARBA" id="ARBA00022737"/>
    </source>
</evidence>
<feature type="disulfide bond" evidence="8">
    <location>
        <begin position="38"/>
        <end position="51"/>
    </location>
</feature>
<comment type="subcellular location">
    <subcellularLocation>
        <location evidence="1">Secreted</location>
    </subcellularLocation>
</comment>
<feature type="domain" description="TNFR-Cys" evidence="10">
    <location>
        <begin position="61"/>
        <end position="102"/>
    </location>
</feature>
<evidence type="ECO:0000256" key="8">
    <source>
        <dbReference type="PROSITE-ProRule" id="PRU00206"/>
    </source>
</evidence>
<feature type="disulfide bond" evidence="8">
    <location>
        <begin position="127"/>
        <end position="145"/>
    </location>
</feature>
<dbReference type="PANTHER" id="PTHR23097:SF90">
    <property type="entry name" value="TUMOR NECROSIS FACTOR RECEPTOR SUPERFAMILY MEMBER 11B"/>
    <property type="match status" value="1"/>
</dbReference>
<evidence type="ECO:0000256" key="4">
    <source>
        <dbReference type="ARBA" id="ARBA00022729"/>
    </source>
</evidence>
<evidence type="ECO:0000256" key="3">
    <source>
        <dbReference type="ARBA" id="ARBA00022703"/>
    </source>
</evidence>
<dbReference type="STRING" id="137246.A0A401SQQ1"/>
<proteinExistence type="predicted"/>
<dbReference type="InterPro" id="IPR008063">
    <property type="entry name" value="Fas_rcpt"/>
</dbReference>
<dbReference type="PANTHER" id="PTHR23097">
    <property type="entry name" value="TUMOR NECROSIS FACTOR RECEPTOR SUPERFAMILY MEMBER"/>
    <property type="match status" value="1"/>
</dbReference>
<feature type="disulfide bond" evidence="8">
    <location>
        <begin position="84"/>
        <end position="102"/>
    </location>
</feature>
<dbReference type="EMBL" id="BEZZ01000455">
    <property type="protein sequence ID" value="GCC32720.1"/>
    <property type="molecule type" value="Genomic_DNA"/>
</dbReference>
<dbReference type="Proteomes" id="UP000287033">
    <property type="component" value="Unassembled WGS sequence"/>
</dbReference>